<accession>A0A859QSC6</accession>
<reference evidence="1 2" key="1">
    <citation type="submission" date="2019-06" db="EMBL/GenBank/DDBJ databases">
        <title>Complete genome sequence of Ensifer mexicanus ITTG R7 isolated from nodules of Acacia angustissima (Mill.) Kuntze.</title>
        <authorList>
            <person name="Rincon-Rosales R."/>
            <person name="Rogel M.A."/>
            <person name="Guerrero G."/>
            <person name="Rincon-Molina C.I."/>
            <person name="Lopez-Lopez A."/>
            <person name="Martinez-Romero E."/>
        </authorList>
    </citation>
    <scope>NUCLEOTIDE SEQUENCE [LARGE SCALE GENOMIC DNA]</scope>
    <source>
        <strain evidence="1 2">ITTG R7</strain>
    </source>
</reference>
<dbReference type="Proteomes" id="UP000510721">
    <property type="component" value="Chromosome"/>
</dbReference>
<dbReference type="RefSeq" id="WP_180938272.1">
    <property type="nucleotide sequence ID" value="NZ_CP041238.1"/>
</dbReference>
<sequence length="233" mass="25432">MIPEIDFTDPATVRLISTAYITEPAVKPLCDNEDELEILNRLEAQTSARLSPVALPSGVSPAELLNESFGYGWSLINAAFCHARPPGNRFNGEERGAWYCAFGTLASETCQAEIIFHRTRALRDAGNFHDIGHYRELIAGFLCRFHDVRGETGAAYLDPDPAIAYPAGQALAGTILAEGGNGVIYPSARHPEGECLAVFRPSVIQKIRQGRTITFEWTGSPVPRVLSDMARAE</sequence>
<dbReference type="AlphaFoldDB" id="A0A859QSC6"/>
<proteinExistence type="predicted"/>
<dbReference type="KEGG" id="emx:FKV68_13435"/>
<gene>
    <name evidence="1" type="ORF">FKV68_13435</name>
</gene>
<dbReference type="Pfam" id="PF08808">
    <property type="entry name" value="RES"/>
    <property type="match status" value="1"/>
</dbReference>
<dbReference type="InterPro" id="IPR014914">
    <property type="entry name" value="RES_dom"/>
</dbReference>
<keyword evidence="2" id="KW-1185">Reference proteome</keyword>
<dbReference type="EMBL" id="CP041238">
    <property type="protein sequence ID" value="QLL62369.1"/>
    <property type="molecule type" value="Genomic_DNA"/>
</dbReference>
<evidence type="ECO:0000313" key="1">
    <source>
        <dbReference type="EMBL" id="QLL62369.1"/>
    </source>
</evidence>
<evidence type="ECO:0000313" key="2">
    <source>
        <dbReference type="Proteomes" id="UP000510721"/>
    </source>
</evidence>
<protein>
    <submittedName>
        <fullName evidence="1">RES domain-containing protein</fullName>
    </submittedName>
</protein>
<dbReference type="SMART" id="SM00953">
    <property type="entry name" value="RES"/>
    <property type="match status" value="1"/>
</dbReference>
<organism evidence="1 2">
    <name type="scientific">Sinorhizobium mexicanum</name>
    <dbReference type="NCBI Taxonomy" id="375549"/>
    <lineage>
        <taxon>Bacteria</taxon>
        <taxon>Pseudomonadati</taxon>
        <taxon>Pseudomonadota</taxon>
        <taxon>Alphaproteobacteria</taxon>
        <taxon>Hyphomicrobiales</taxon>
        <taxon>Rhizobiaceae</taxon>
        <taxon>Sinorhizobium/Ensifer group</taxon>
        <taxon>Sinorhizobium</taxon>
    </lineage>
</organism>
<name>A0A859QSC6_9HYPH</name>